<dbReference type="Proteomes" id="UP000601522">
    <property type="component" value="Unassembled WGS sequence"/>
</dbReference>
<dbReference type="EMBL" id="JACRTK010000001">
    <property type="protein sequence ID" value="MBC8589662.1"/>
    <property type="molecule type" value="Genomic_DNA"/>
</dbReference>
<dbReference type="RefSeq" id="WP_249322480.1">
    <property type="nucleotide sequence ID" value="NZ_JACRTK010000001.1"/>
</dbReference>
<gene>
    <name evidence="1" type="ORF">H8689_00685</name>
</gene>
<keyword evidence="2" id="KW-1185">Reference proteome</keyword>
<proteinExistence type="predicted"/>
<accession>A0A926IGJ8</accession>
<name>A0A926IGJ8_9FIRM</name>
<protein>
    <submittedName>
        <fullName evidence="1">Uncharacterized protein</fullName>
    </submittedName>
</protein>
<reference evidence="1 2" key="1">
    <citation type="submission" date="2020-08" db="EMBL/GenBank/DDBJ databases">
        <title>Genome public.</title>
        <authorList>
            <person name="Liu C."/>
            <person name="Sun Q."/>
        </authorList>
    </citation>
    <scope>NUCLEOTIDE SEQUENCE [LARGE SCALE GENOMIC DNA]</scope>
    <source>
        <strain evidence="1 2">NSJ-26</strain>
    </source>
</reference>
<sequence length="62" mass="7325">MASRTLYKYDRKEFRLDFCLCANSPTLNEERIKGILEEVISGNGRYDEGIVRNNVEKIFVFY</sequence>
<organism evidence="1 2">
    <name type="scientific">Wansuia hejianensis</name>
    <dbReference type="NCBI Taxonomy" id="2763667"/>
    <lineage>
        <taxon>Bacteria</taxon>
        <taxon>Bacillati</taxon>
        <taxon>Bacillota</taxon>
        <taxon>Clostridia</taxon>
        <taxon>Lachnospirales</taxon>
        <taxon>Lachnospiraceae</taxon>
        <taxon>Wansuia</taxon>
    </lineage>
</organism>
<dbReference type="AlphaFoldDB" id="A0A926IGJ8"/>
<evidence type="ECO:0000313" key="2">
    <source>
        <dbReference type="Proteomes" id="UP000601522"/>
    </source>
</evidence>
<evidence type="ECO:0000313" key="1">
    <source>
        <dbReference type="EMBL" id="MBC8589662.1"/>
    </source>
</evidence>
<comment type="caution">
    <text evidence="1">The sequence shown here is derived from an EMBL/GenBank/DDBJ whole genome shotgun (WGS) entry which is preliminary data.</text>
</comment>